<dbReference type="CDD" id="cd08432">
    <property type="entry name" value="PBP2_GcdR_TrpI_HvrB_AmpR_like"/>
    <property type="match status" value="1"/>
</dbReference>
<dbReference type="GO" id="GO:0003677">
    <property type="term" value="F:DNA binding"/>
    <property type="evidence" value="ECO:0007669"/>
    <property type="project" value="UniProtKB-KW"/>
</dbReference>
<dbReference type="InterPro" id="IPR036388">
    <property type="entry name" value="WH-like_DNA-bd_sf"/>
</dbReference>
<evidence type="ECO:0000313" key="7">
    <source>
        <dbReference type="EMBL" id="PSJ55056.1"/>
    </source>
</evidence>
<evidence type="ECO:0000256" key="3">
    <source>
        <dbReference type="ARBA" id="ARBA00023125"/>
    </source>
</evidence>
<dbReference type="PRINTS" id="PR00039">
    <property type="entry name" value="HTHLYSR"/>
</dbReference>
<dbReference type="SUPFAM" id="SSF46785">
    <property type="entry name" value="Winged helix' DNA-binding domain"/>
    <property type="match status" value="1"/>
</dbReference>
<feature type="domain" description="HTH lysR-type" evidence="6">
    <location>
        <begin position="1"/>
        <end position="56"/>
    </location>
</feature>
<dbReference type="InterPro" id="IPR058163">
    <property type="entry name" value="LysR-type_TF_proteobact-type"/>
</dbReference>
<dbReference type="Pfam" id="PF03466">
    <property type="entry name" value="LysR_substrate"/>
    <property type="match status" value="1"/>
</dbReference>
<dbReference type="GO" id="GO:0003700">
    <property type="term" value="F:DNA-binding transcription factor activity"/>
    <property type="evidence" value="ECO:0007669"/>
    <property type="project" value="InterPro"/>
</dbReference>
<dbReference type="Pfam" id="PF00126">
    <property type="entry name" value="HTH_1"/>
    <property type="match status" value="1"/>
</dbReference>
<organism evidence="7 8">
    <name type="scientific">Pseudaminobacter soli</name>
    <name type="common">ex Li et al. 2025</name>
    <dbReference type="NCBI Taxonomy" id="1295366"/>
    <lineage>
        <taxon>Bacteria</taxon>
        <taxon>Pseudomonadati</taxon>
        <taxon>Pseudomonadota</taxon>
        <taxon>Alphaproteobacteria</taxon>
        <taxon>Hyphomicrobiales</taxon>
        <taxon>Phyllobacteriaceae</taxon>
        <taxon>Pseudaminobacter</taxon>
    </lineage>
</organism>
<dbReference type="InterPro" id="IPR000847">
    <property type="entry name" value="LysR_HTH_N"/>
</dbReference>
<keyword evidence="2" id="KW-0805">Transcription regulation</keyword>
<keyword evidence="4" id="KW-0804">Transcription</keyword>
<evidence type="ECO:0000313" key="8">
    <source>
        <dbReference type="Proteomes" id="UP000240653"/>
    </source>
</evidence>
<dbReference type="OrthoDB" id="9804958at2"/>
<reference evidence="7 8" key="1">
    <citation type="submission" date="2018-03" db="EMBL/GenBank/DDBJ databases">
        <title>The draft genome of Mesorhizobium soli JCM 19897.</title>
        <authorList>
            <person name="Li L."/>
            <person name="Liu L."/>
            <person name="Liang L."/>
            <person name="Wang T."/>
            <person name="Zhang X."/>
        </authorList>
    </citation>
    <scope>NUCLEOTIDE SEQUENCE [LARGE SCALE GENOMIC DNA]</scope>
    <source>
        <strain evidence="7 8">JCM 19897</strain>
    </source>
</reference>
<comment type="caution">
    <text evidence="7">The sequence shown here is derived from an EMBL/GenBank/DDBJ whole genome shotgun (WGS) entry which is preliminary data.</text>
</comment>
<accession>A0A2P7RXX0</accession>
<dbReference type="AlphaFoldDB" id="A0A2P7RXX0"/>
<dbReference type="PANTHER" id="PTHR30537">
    <property type="entry name" value="HTH-TYPE TRANSCRIPTIONAL REGULATOR"/>
    <property type="match status" value="1"/>
</dbReference>
<proteinExistence type="inferred from homology"/>
<evidence type="ECO:0000256" key="2">
    <source>
        <dbReference type="ARBA" id="ARBA00023015"/>
    </source>
</evidence>
<dbReference type="Proteomes" id="UP000240653">
    <property type="component" value="Unassembled WGS sequence"/>
</dbReference>
<dbReference type="Gene3D" id="1.10.10.10">
    <property type="entry name" value="Winged helix-like DNA-binding domain superfamily/Winged helix DNA-binding domain"/>
    <property type="match status" value="1"/>
</dbReference>
<dbReference type="PANTHER" id="PTHR30537:SF5">
    <property type="entry name" value="HTH-TYPE TRANSCRIPTIONAL ACTIVATOR TTDR-RELATED"/>
    <property type="match status" value="1"/>
</dbReference>
<keyword evidence="3" id="KW-0238">DNA-binding</keyword>
<comment type="similarity">
    <text evidence="1">Belongs to the LysR transcriptional regulatory family.</text>
</comment>
<feature type="compositionally biased region" description="Gly residues" evidence="5">
    <location>
        <begin position="309"/>
        <end position="318"/>
    </location>
</feature>
<dbReference type="FunFam" id="1.10.10.10:FF:000001">
    <property type="entry name" value="LysR family transcriptional regulator"/>
    <property type="match status" value="1"/>
</dbReference>
<gene>
    <name evidence="7" type="ORF">C7I85_27010</name>
</gene>
<feature type="region of interest" description="Disordered" evidence="5">
    <location>
        <begin position="295"/>
        <end position="318"/>
    </location>
</feature>
<dbReference type="SUPFAM" id="SSF53850">
    <property type="entry name" value="Periplasmic binding protein-like II"/>
    <property type="match status" value="1"/>
</dbReference>
<keyword evidence="8" id="KW-1185">Reference proteome</keyword>
<dbReference type="PROSITE" id="PS50931">
    <property type="entry name" value="HTH_LYSR"/>
    <property type="match status" value="1"/>
</dbReference>
<evidence type="ECO:0000256" key="1">
    <source>
        <dbReference type="ARBA" id="ARBA00009437"/>
    </source>
</evidence>
<evidence type="ECO:0000256" key="4">
    <source>
        <dbReference type="ARBA" id="ARBA00023163"/>
    </source>
</evidence>
<dbReference type="InterPro" id="IPR036390">
    <property type="entry name" value="WH_DNA-bd_sf"/>
</dbReference>
<sequence>MTALVVFEAAARQQSFTRAAVELGITQAAVSRQVQALESSLGFPLFRRLHRSIELTEQGRALSGAMSEALGIVADTVRSITSMGDAAELTISATVAFSHFWLLPKVSSLRRAEPDIKLKIVTQDSSVDLRRDDIDVVIRYGDGNWPDGKAIMLFGDDLFPVCSPDYLAERGSPDCVADLARHNLIASHSMEPSWIGWEQWLKAFGHGGDPMNITLSCNFYTDALYAALRGEGIALGWHRMVDDLLERRQLVRVSVEILRPRAAYYVVIKHGTPKASVTAFLNWIRAEANATPPKPLENTLYANENAPSGEGGGVETIG</sequence>
<evidence type="ECO:0000256" key="5">
    <source>
        <dbReference type="SAM" id="MobiDB-lite"/>
    </source>
</evidence>
<dbReference type="InterPro" id="IPR005119">
    <property type="entry name" value="LysR_subst-bd"/>
</dbReference>
<evidence type="ECO:0000259" key="6">
    <source>
        <dbReference type="PROSITE" id="PS50931"/>
    </source>
</evidence>
<dbReference type="EMBL" id="PXYL01000024">
    <property type="protein sequence ID" value="PSJ55056.1"/>
    <property type="molecule type" value="Genomic_DNA"/>
</dbReference>
<dbReference type="Gene3D" id="3.40.190.10">
    <property type="entry name" value="Periplasmic binding protein-like II"/>
    <property type="match status" value="2"/>
</dbReference>
<protein>
    <submittedName>
        <fullName evidence="7">LysR family transcriptional regulator</fullName>
    </submittedName>
</protein>
<name>A0A2P7RXX0_9HYPH</name>